<name>A0A0A9D0X3_ARUDO</name>
<organism evidence="1">
    <name type="scientific">Arundo donax</name>
    <name type="common">Giant reed</name>
    <name type="synonym">Donax arundinaceus</name>
    <dbReference type="NCBI Taxonomy" id="35708"/>
    <lineage>
        <taxon>Eukaryota</taxon>
        <taxon>Viridiplantae</taxon>
        <taxon>Streptophyta</taxon>
        <taxon>Embryophyta</taxon>
        <taxon>Tracheophyta</taxon>
        <taxon>Spermatophyta</taxon>
        <taxon>Magnoliopsida</taxon>
        <taxon>Liliopsida</taxon>
        <taxon>Poales</taxon>
        <taxon>Poaceae</taxon>
        <taxon>PACMAD clade</taxon>
        <taxon>Arundinoideae</taxon>
        <taxon>Arundineae</taxon>
        <taxon>Arundo</taxon>
    </lineage>
</organism>
<reference evidence="1" key="2">
    <citation type="journal article" date="2015" name="Data Brief">
        <title>Shoot transcriptome of the giant reed, Arundo donax.</title>
        <authorList>
            <person name="Barrero R.A."/>
            <person name="Guerrero F.D."/>
            <person name="Moolhuijzen P."/>
            <person name="Goolsby J.A."/>
            <person name="Tidwell J."/>
            <person name="Bellgard S.E."/>
            <person name="Bellgard M.I."/>
        </authorList>
    </citation>
    <scope>NUCLEOTIDE SEQUENCE</scope>
    <source>
        <tissue evidence="1">Shoot tissue taken approximately 20 cm above the soil surface</tissue>
    </source>
</reference>
<evidence type="ECO:0000313" key="1">
    <source>
        <dbReference type="EMBL" id="JAD81486.1"/>
    </source>
</evidence>
<sequence length="114" mass="13154">MWRCRAQARRCRSKGVDGVAASGRSLMPNAASSSCHCRRCRHPDLSSWPFSPLARGHGIYVSRTPLITRTTEDEVAVHLEEHCEDLREKTWRRSACERPWRTEAPRTGSHWRQL</sequence>
<proteinExistence type="predicted"/>
<accession>A0A0A9D0X3</accession>
<protein>
    <submittedName>
        <fullName evidence="1">Uncharacterized protein</fullName>
    </submittedName>
</protein>
<dbReference type="EMBL" id="GBRH01216409">
    <property type="protein sequence ID" value="JAD81486.1"/>
    <property type="molecule type" value="Transcribed_RNA"/>
</dbReference>
<reference evidence="1" key="1">
    <citation type="submission" date="2014-09" db="EMBL/GenBank/DDBJ databases">
        <authorList>
            <person name="Magalhaes I.L.F."/>
            <person name="Oliveira U."/>
            <person name="Santos F.R."/>
            <person name="Vidigal T.H.D.A."/>
            <person name="Brescovit A.D."/>
            <person name="Santos A.J."/>
        </authorList>
    </citation>
    <scope>NUCLEOTIDE SEQUENCE</scope>
    <source>
        <tissue evidence="1">Shoot tissue taken approximately 20 cm above the soil surface</tissue>
    </source>
</reference>
<dbReference type="AlphaFoldDB" id="A0A0A9D0X3"/>
<dbReference type="PROSITE" id="PS51257">
    <property type="entry name" value="PROKAR_LIPOPROTEIN"/>
    <property type="match status" value="1"/>
</dbReference>